<protein>
    <submittedName>
        <fullName evidence="2">Titin</fullName>
    </submittedName>
</protein>
<evidence type="ECO:0000313" key="3">
    <source>
        <dbReference type="Proteomes" id="UP001642464"/>
    </source>
</evidence>
<sequence>MRAAKICSIKLGMRLEIVQQTPGEFLSMSQYDEEFTTTANVVTAVCLLGKSWISSAACVLAVKGGSDSSCEIFMGKQLSAWQITKKALWDRVRGASLEISMQQGPLLQMSLELEEMPGAPAECPLGVLAIQLFLLDMLRALPQHSQQAETAAWLEKLIREAIFLRNWSDIISSGWPIFGLLARLSMLGTPGQTDTDVWHKLIARKLVAPSVDQLQENIQDIVNLELAAADQPSRSLFSNFFNPGSTSLWTDLSSRSQEYIFQEAILGGGSQAPAFAAYYFLKNLRTEFAGFSGPVDPFLHQVLANLKSADFNCWDVGAAPVPKSNNPDEPSDVWQICSDFGLKTRAFEPSKSGYGRLQASASRSLQMHRLALSNFTGEAYFNRGGQVTGSLGTRGCDLSGIFPQQVGPPSQYAKTIQHWIHVILVLQVTACVLRGVVLLDLLGCIWMVLLCGVGYYAWYHEMHITYISLWGAVCALGTLLDILGFIIPVATGLIKLELLSTVVRIGTPCTELLGALLAWHFYRDYQVSRGEQPFGSFDPLGRTFEGWDPESNPILKGLSAAGFTAEKKYQEQYGSSNPFETVVADPWKTAPTHSPKKQNSGCC</sequence>
<gene>
    <name evidence="2" type="ORF">SCF082_LOCUS47365</name>
</gene>
<dbReference type="EMBL" id="CAXAMM010041796">
    <property type="protein sequence ID" value="CAK9101272.1"/>
    <property type="molecule type" value="Genomic_DNA"/>
</dbReference>
<proteinExistence type="predicted"/>
<feature type="transmembrane region" description="Helical" evidence="1">
    <location>
        <begin position="436"/>
        <end position="457"/>
    </location>
</feature>
<comment type="caution">
    <text evidence="2">The sequence shown here is derived from an EMBL/GenBank/DDBJ whole genome shotgun (WGS) entry which is preliminary data.</text>
</comment>
<dbReference type="Proteomes" id="UP001642464">
    <property type="component" value="Unassembled WGS sequence"/>
</dbReference>
<organism evidence="2 3">
    <name type="scientific">Durusdinium trenchii</name>
    <dbReference type="NCBI Taxonomy" id="1381693"/>
    <lineage>
        <taxon>Eukaryota</taxon>
        <taxon>Sar</taxon>
        <taxon>Alveolata</taxon>
        <taxon>Dinophyceae</taxon>
        <taxon>Suessiales</taxon>
        <taxon>Symbiodiniaceae</taxon>
        <taxon>Durusdinium</taxon>
    </lineage>
</organism>
<keyword evidence="1" id="KW-0472">Membrane</keyword>
<reference evidence="2 3" key="1">
    <citation type="submission" date="2024-02" db="EMBL/GenBank/DDBJ databases">
        <authorList>
            <person name="Chen Y."/>
            <person name="Shah S."/>
            <person name="Dougan E. K."/>
            <person name="Thang M."/>
            <person name="Chan C."/>
        </authorList>
    </citation>
    <scope>NUCLEOTIDE SEQUENCE [LARGE SCALE GENOMIC DNA]</scope>
</reference>
<feature type="transmembrane region" description="Helical" evidence="1">
    <location>
        <begin position="469"/>
        <end position="490"/>
    </location>
</feature>
<keyword evidence="1" id="KW-0812">Transmembrane</keyword>
<evidence type="ECO:0000313" key="2">
    <source>
        <dbReference type="EMBL" id="CAK9101272.1"/>
    </source>
</evidence>
<accession>A0ABP0RPY6</accession>
<name>A0ABP0RPY6_9DINO</name>
<keyword evidence="1" id="KW-1133">Transmembrane helix</keyword>
<evidence type="ECO:0000256" key="1">
    <source>
        <dbReference type="SAM" id="Phobius"/>
    </source>
</evidence>
<keyword evidence="3" id="KW-1185">Reference proteome</keyword>